<feature type="transmembrane region" description="Helical" evidence="9">
    <location>
        <begin position="295"/>
        <end position="318"/>
    </location>
</feature>
<feature type="transmembrane region" description="Helical" evidence="9">
    <location>
        <begin position="153"/>
        <end position="176"/>
    </location>
</feature>
<feature type="transmembrane region" description="Helical" evidence="9">
    <location>
        <begin position="234"/>
        <end position="255"/>
    </location>
</feature>
<keyword evidence="11" id="KW-1185">Reference proteome</keyword>
<dbReference type="GeneID" id="136798612"/>
<dbReference type="UniPathway" id="UPA00196"/>
<evidence type="ECO:0000256" key="2">
    <source>
        <dbReference type="ARBA" id="ARBA00004687"/>
    </source>
</evidence>
<name>A0A7M5WZV5_9CNID</name>
<organism evidence="10 11">
    <name type="scientific">Clytia hemisphaerica</name>
    <dbReference type="NCBI Taxonomy" id="252671"/>
    <lineage>
        <taxon>Eukaryota</taxon>
        <taxon>Metazoa</taxon>
        <taxon>Cnidaria</taxon>
        <taxon>Hydrozoa</taxon>
        <taxon>Hydroidolina</taxon>
        <taxon>Leptothecata</taxon>
        <taxon>Obeliida</taxon>
        <taxon>Clytiidae</taxon>
        <taxon>Clytia</taxon>
    </lineage>
</organism>
<dbReference type="PANTHER" id="PTHR13121">
    <property type="entry name" value="GPI TRANSAMIDASE COMPONENT PIG-U"/>
    <property type="match status" value="1"/>
</dbReference>
<evidence type="ECO:0000313" key="10">
    <source>
        <dbReference type="EnsemblMetazoa" id="CLYHEMP015542.1"/>
    </source>
</evidence>
<dbReference type="InterPro" id="IPR009600">
    <property type="entry name" value="PIG-U"/>
</dbReference>
<evidence type="ECO:0000256" key="7">
    <source>
        <dbReference type="ARBA" id="ARBA00022989"/>
    </source>
</evidence>
<keyword evidence="7 9" id="KW-1133">Transmembrane helix</keyword>
<dbReference type="PANTHER" id="PTHR13121:SF0">
    <property type="entry name" value="PHOSPHATIDYLINOSITOL GLYCAN ANCHOR BIOSYNTHESIS CLASS U PROTEIN"/>
    <property type="match status" value="1"/>
</dbReference>
<feature type="transmembrane region" description="Helical" evidence="9">
    <location>
        <begin position="196"/>
        <end position="222"/>
    </location>
</feature>
<keyword evidence="4" id="KW-0337">GPI-anchor biosynthesis</keyword>
<evidence type="ECO:0000256" key="9">
    <source>
        <dbReference type="SAM" id="Phobius"/>
    </source>
</evidence>
<evidence type="ECO:0000256" key="6">
    <source>
        <dbReference type="ARBA" id="ARBA00022824"/>
    </source>
</evidence>
<evidence type="ECO:0000313" key="11">
    <source>
        <dbReference type="Proteomes" id="UP000594262"/>
    </source>
</evidence>
<evidence type="ECO:0000256" key="4">
    <source>
        <dbReference type="ARBA" id="ARBA00022502"/>
    </source>
</evidence>
<evidence type="ECO:0000256" key="5">
    <source>
        <dbReference type="ARBA" id="ARBA00022692"/>
    </source>
</evidence>
<comment type="pathway">
    <text evidence="2">Glycolipid biosynthesis; glycosylphosphatidylinositol-anchor biosynthesis.</text>
</comment>
<feature type="transmembrane region" description="Helical" evidence="9">
    <location>
        <begin position="267"/>
        <end position="288"/>
    </location>
</feature>
<dbReference type="EnsemblMetazoa" id="CLYHEMT015542.1">
    <property type="protein sequence ID" value="CLYHEMP015542.1"/>
    <property type="gene ID" value="CLYHEMG015542"/>
</dbReference>
<protein>
    <recommendedName>
        <fullName evidence="12">Phosphatidylinositol glycan anchor biosynthesis class U protein</fullName>
    </recommendedName>
</protein>
<keyword evidence="8 9" id="KW-0472">Membrane</keyword>
<feature type="transmembrane region" description="Helical" evidence="9">
    <location>
        <begin position="23"/>
        <end position="43"/>
    </location>
</feature>
<proteinExistence type="inferred from homology"/>
<feature type="transmembrane region" description="Helical" evidence="9">
    <location>
        <begin position="364"/>
        <end position="384"/>
    </location>
</feature>
<feature type="transmembrane region" description="Helical" evidence="9">
    <location>
        <begin position="396"/>
        <end position="420"/>
    </location>
</feature>
<comment type="subcellular location">
    <subcellularLocation>
        <location evidence="1">Endoplasmic reticulum membrane</location>
        <topology evidence="1">Multi-pass membrane protein</topology>
    </subcellularLocation>
</comment>
<dbReference type="Proteomes" id="UP000594262">
    <property type="component" value="Unplaced"/>
</dbReference>
<evidence type="ECO:0008006" key="12">
    <source>
        <dbReference type="Google" id="ProtNLM"/>
    </source>
</evidence>
<dbReference type="RefSeq" id="XP_066911344.1">
    <property type="nucleotide sequence ID" value="XM_067055243.1"/>
</dbReference>
<dbReference type="GO" id="GO:0006506">
    <property type="term" value="P:GPI anchor biosynthetic process"/>
    <property type="evidence" value="ECO:0007669"/>
    <property type="project" value="UniProtKB-UniPathway"/>
</dbReference>
<evidence type="ECO:0000256" key="3">
    <source>
        <dbReference type="ARBA" id="ARBA00010026"/>
    </source>
</evidence>
<keyword evidence="6" id="KW-0256">Endoplasmic reticulum</keyword>
<accession>A0A7M5WZV5</accession>
<dbReference type="GO" id="GO:0016255">
    <property type="term" value="P:attachment of GPI anchor to protein"/>
    <property type="evidence" value="ECO:0007669"/>
    <property type="project" value="InterPro"/>
</dbReference>
<evidence type="ECO:0000256" key="8">
    <source>
        <dbReference type="ARBA" id="ARBA00023136"/>
    </source>
</evidence>
<dbReference type="RefSeq" id="XP_066911343.1">
    <property type="nucleotide sequence ID" value="XM_067055242.1"/>
</dbReference>
<sequence length="445" mass="51103">MKNKGKTEEMKALKSRHGTASMILKWTLTILFSTVVRWLLIYFDFGEVFKRRVEISSPITSWFRVEECITLSQLGLSPYSGDVCHQPPLIVEIFKLLPSKWTVPFFVMTDLATGIVLSKLCQSYIASQLSAQDSEKKEYAADTKSIWIKENSIVHFIVLNLYLLNPFTILTCVAQSTNVINNFVISLLLFSMSKGYWSMASICVAFGSYISLYPIMLIVPVILSVKKGASGNMLKIFACLTWFFLTLFALLYGSYVVNHSWDFIDAVYGFILQAPDLTPNMGLFWYFFLEMFDHFRLFFLVVYQINVFIYALPLAIVFRNRPMILSYALLSLMVLFQSYSNMGNLSLPFALIPLWSHLYPYMRNFLLIAGMFFFTSLLAPSMWYLWIYAGMGNANFFYAVTLAYNTAQVFLLSDVLYAFLRHQFHLKNGLSPKTKDGKEGIVIMK</sequence>
<dbReference type="AlphaFoldDB" id="A0A7M5WZV5"/>
<reference evidence="10" key="1">
    <citation type="submission" date="2021-01" db="UniProtKB">
        <authorList>
            <consortium name="EnsemblMetazoa"/>
        </authorList>
    </citation>
    <scope>IDENTIFICATION</scope>
</reference>
<keyword evidence="5 9" id="KW-0812">Transmembrane</keyword>
<feature type="transmembrane region" description="Helical" evidence="9">
    <location>
        <begin position="324"/>
        <end position="352"/>
    </location>
</feature>
<dbReference type="GO" id="GO:0042765">
    <property type="term" value="C:GPI-anchor transamidase complex"/>
    <property type="evidence" value="ECO:0007669"/>
    <property type="project" value="InterPro"/>
</dbReference>
<comment type="similarity">
    <text evidence="3">Belongs to the PIGU family.</text>
</comment>
<evidence type="ECO:0000256" key="1">
    <source>
        <dbReference type="ARBA" id="ARBA00004477"/>
    </source>
</evidence>
<dbReference type="Pfam" id="PF06728">
    <property type="entry name" value="PIG-U"/>
    <property type="match status" value="1"/>
</dbReference>
<dbReference type="OrthoDB" id="549017at2759"/>